<reference evidence="1 2" key="2">
    <citation type="journal article" date="2011" name="Stand. Genomic Sci.">
        <title>Complete genome sequence of Calditerrivibrio nitroreducens type strain (Yu37-1).</title>
        <authorList>
            <person name="Pitluck S."/>
            <person name="Sikorski J."/>
            <person name="Zeytun A."/>
            <person name="Lapidus A."/>
            <person name="Nolan M."/>
            <person name="Lucas S."/>
            <person name="Hammon N."/>
            <person name="Deshpande S."/>
            <person name="Cheng J.F."/>
            <person name="Tapia R."/>
            <person name="Han C."/>
            <person name="Goodwin L."/>
            <person name="Liolios K."/>
            <person name="Pagani I."/>
            <person name="Ivanova N."/>
            <person name="Mavromatis K."/>
            <person name="Pati A."/>
            <person name="Chen A."/>
            <person name="Palaniappan K."/>
            <person name="Hauser L."/>
            <person name="Chang Y.J."/>
            <person name="Jeffries C.D."/>
            <person name="Detter J.C."/>
            <person name="Brambilla E."/>
            <person name="Djao O.D."/>
            <person name="Rohde M."/>
            <person name="Spring S."/>
            <person name="Goker M."/>
            <person name="Woyke T."/>
            <person name="Bristow J."/>
            <person name="Eisen J.A."/>
            <person name="Markowitz V."/>
            <person name="Hugenholtz P."/>
            <person name="Kyrpides N.C."/>
            <person name="Klenk H.P."/>
            <person name="Land M."/>
        </authorList>
    </citation>
    <scope>NUCLEOTIDE SEQUENCE [LARGE SCALE GENOMIC DNA]</scope>
    <source>
        <strain evidence="2">DSM 19672 / NBRC 101217 / Yu37-1</strain>
    </source>
</reference>
<dbReference type="STRING" id="768670.Calni_0503"/>
<gene>
    <name evidence="1" type="ordered locus">Calni_0503</name>
</gene>
<dbReference type="Proteomes" id="UP000007039">
    <property type="component" value="Chromosome"/>
</dbReference>
<dbReference type="KEGG" id="cni:Calni_0503"/>
<evidence type="ECO:0000313" key="2">
    <source>
        <dbReference type="Proteomes" id="UP000007039"/>
    </source>
</evidence>
<proteinExistence type="predicted"/>
<keyword evidence="2" id="KW-1185">Reference proteome</keyword>
<dbReference type="AlphaFoldDB" id="E4TF77"/>
<reference key="1">
    <citation type="submission" date="2010-11" db="EMBL/GenBank/DDBJ databases">
        <title>The complete genome of chromosome of Calditerrivibrio nitroreducens DSM 19672.</title>
        <authorList>
            <consortium name="US DOE Joint Genome Institute (JGI-PGF)"/>
            <person name="Lucas S."/>
            <person name="Copeland A."/>
            <person name="Lapidus A."/>
            <person name="Bruce D."/>
            <person name="Goodwin L."/>
            <person name="Pitluck S."/>
            <person name="Kyrpides N."/>
            <person name="Mavromatis K."/>
            <person name="Ivanova N."/>
            <person name="Mikhailova N."/>
            <person name="Zeytun A."/>
            <person name="Brettin T."/>
            <person name="Detter J.C."/>
            <person name="Tapia R."/>
            <person name="Han C."/>
            <person name="Land M."/>
            <person name="Hauser L."/>
            <person name="Markowitz V."/>
            <person name="Cheng J.-F."/>
            <person name="Hugenholtz P."/>
            <person name="Woyke T."/>
            <person name="Wu D."/>
            <person name="Spring S."/>
            <person name="Schroeder M."/>
            <person name="Brambilla E."/>
            <person name="Klenk H.-P."/>
            <person name="Eisen J.A."/>
        </authorList>
    </citation>
    <scope>NUCLEOTIDE SEQUENCE [LARGE SCALE GENOMIC DNA]</scope>
    <source>
        <strain>DSM 19672</strain>
    </source>
</reference>
<sequence length="936" mass="105811" precursor="true">MLKFKRVVIVWFAFFFLFNFLPLTILGKSLEISPNFEPISVKTLKNIGPAKLPEISVRAIKSGIKPAFLKNVEIKLTKQINWLTDEQATIIRENAENGVIDENLVPFVKPGEIYADPNSLLAIKFITGENGKLVIMEADDVIVEDISIPEQKVFLNDANIVKLTPGINAVSMRKKSSVIEGTGFTFYFDEQKKLPGYDKEGKLVEIALQGFIILDAPQVEVKYSKNKGYKFIFYASENSQINVKFHADLKKDVKIPLYEYSIPAEGCKVNIGFYLFIGVDGSISLTYTITQDASIKAGLYGDTSYFIPTSFKTVKELNFKLNADNVSLTANLKGEASILAEVLFEVVNTGKIVLDNRIGLLLDVKSSVQGSSDDYLKIKGDGFVKVSGKIKVKSFDKSKDIFEYKYPIFNYVKERASNYQISISDACAYNDIIKGSIVQDNHPYVEKEITIKITDNSGAEKNLTTKTDKNGNFLLRYNLKKGDFVSVKIPGTSNRFSEKKEATFPYDGVFLEKVDYLENIVKGYVNAGDNIPNYNGIAYIVIERTNNLPLNNSGDLSIPITYPIKLKIQVSNGAFQISNFDIRPFDKVYALLESEGFVIPSNKIESSGMNVAVDGGYVQEPNMLSSPNSVVIFSYDGASSPSIYNPNLFVKVYYPKGNKNNIVKEFKLKLKSVQGVNQIISNTGAWDMEFGNYMEQLSTSFEKFKGTYSKESSYIDYQVWEVVNFFVEGKRFEYENIAKKSDDDRKKSILGYVEKRNIKGSKNIGYDKDIFIKEQDFNVAPISIKNFTADIQINYYSSPMNSSPTYYRNAKFTVLNENQKLDGGLNDVAIIWNKTNKTKTTRNNEFQNYEASRYDLDDYIPEFKDVKFVYKSVVSVNGILCNSWEKSFKINQYSTMKLEIFTSKDSGLPVKAIFYDGNLQKVEVIFSNWQRVTEKI</sequence>
<accession>E4TF77</accession>
<dbReference type="RefSeq" id="WP_013450631.1">
    <property type="nucleotide sequence ID" value="NC_014758.1"/>
</dbReference>
<name>E4TF77_CALNY</name>
<protein>
    <submittedName>
        <fullName evidence="1">Uncharacterized protein</fullName>
    </submittedName>
</protein>
<evidence type="ECO:0000313" key="1">
    <source>
        <dbReference type="EMBL" id="ADR18416.1"/>
    </source>
</evidence>
<dbReference type="HOGENOM" id="CLU_313019_0_0_0"/>
<dbReference type="EMBL" id="CP002347">
    <property type="protein sequence ID" value="ADR18416.1"/>
    <property type="molecule type" value="Genomic_DNA"/>
</dbReference>
<dbReference type="OrthoDB" id="2483993at2"/>
<organism evidence="1 2">
    <name type="scientific">Calditerrivibrio nitroreducens (strain DSM 19672 / NBRC 101217 / Yu37-1)</name>
    <dbReference type="NCBI Taxonomy" id="768670"/>
    <lineage>
        <taxon>Bacteria</taxon>
        <taxon>Pseudomonadati</taxon>
        <taxon>Deferribacterota</taxon>
        <taxon>Deferribacteres</taxon>
        <taxon>Deferribacterales</taxon>
        <taxon>Calditerrivibrionaceae</taxon>
    </lineage>
</organism>